<evidence type="ECO:0000256" key="1">
    <source>
        <dbReference type="ARBA" id="ARBA00010582"/>
    </source>
</evidence>
<dbReference type="PANTHER" id="PTHR23201">
    <property type="entry name" value="EXTENSIN, PROLINE-RICH PROTEIN"/>
    <property type="match status" value="1"/>
</dbReference>
<proteinExistence type="inferred from homology"/>
<evidence type="ECO:0000313" key="3">
    <source>
        <dbReference type="EMBL" id="WOH09641.1"/>
    </source>
</evidence>
<keyword evidence="4" id="KW-1185">Reference proteome</keyword>
<evidence type="ECO:0000256" key="2">
    <source>
        <dbReference type="SAM" id="SignalP"/>
    </source>
</evidence>
<reference evidence="3" key="2">
    <citation type="submission" date="2022-03" db="EMBL/GenBank/DDBJ databases">
        <title>Draft title - Genomic analysis of global carrot germplasm unveils the trajectory of domestication and the origin of high carotenoid orange carrot.</title>
        <authorList>
            <person name="Iorizzo M."/>
            <person name="Ellison S."/>
            <person name="Senalik D."/>
            <person name="Macko-Podgorni A."/>
            <person name="Grzebelus D."/>
            <person name="Bostan H."/>
            <person name="Rolling W."/>
            <person name="Curaba J."/>
            <person name="Simon P."/>
        </authorList>
    </citation>
    <scope>NUCLEOTIDE SEQUENCE</scope>
    <source>
        <tissue evidence="3">Leaf</tissue>
    </source>
</reference>
<feature type="chain" id="PRO_5042187273" evidence="2">
    <location>
        <begin position="26"/>
        <end position="93"/>
    </location>
</feature>
<dbReference type="Pfam" id="PF02704">
    <property type="entry name" value="GASA"/>
    <property type="match status" value="1"/>
</dbReference>
<dbReference type="EMBL" id="CP093349">
    <property type="protein sequence ID" value="WOH09641.1"/>
    <property type="molecule type" value="Genomic_DNA"/>
</dbReference>
<dbReference type="Proteomes" id="UP000077755">
    <property type="component" value="Chromosome 7"/>
</dbReference>
<name>A0AAF0XK43_DAUCS</name>
<reference evidence="3" key="1">
    <citation type="journal article" date="2016" name="Nat. Genet.">
        <title>A high-quality carrot genome assembly provides new insights into carotenoid accumulation and asterid genome evolution.</title>
        <authorList>
            <person name="Iorizzo M."/>
            <person name="Ellison S."/>
            <person name="Senalik D."/>
            <person name="Zeng P."/>
            <person name="Satapoomin P."/>
            <person name="Huang J."/>
            <person name="Bowman M."/>
            <person name="Iovene M."/>
            <person name="Sanseverino W."/>
            <person name="Cavagnaro P."/>
            <person name="Yildiz M."/>
            <person name="Macko-Podgorni A."/>
            <person name="Moranska E."/>
            <person name="Grzebelus E."/>
            <person name="Grzebelus D."/>
            <person name="Ashrafi H."/>
            <person name="Zheng Z."/>
            <person name="Cheng S."/>
            <person name="Spooner D."/>
            <person name="Van Deynze A."/>
            <person name="Simon P."/>
        </authorList>
    </citation>
    <scope>NUCLEOTIDE SEQUENCE</scope>
    <source>
        <tissue evidence="3">Leaf</tissue>
    </source>
</reference>
<accession>A0AAF0XK43</accession>
<keyword evidence="2" id="KW-0732">Signal</keyword>
<dbReference type="AlphaFoldDB" id="A0AAF0XK43"/>
<feature type="signal peptide" evidence="2">
    <location>
        <begin position="1"/>
        <end position="25"/>
    </location>
</feature>
<dbReference type="InterPro" id="IPR003854">
    <property type="entry name" value="GASA"/>
</dbReference>
<evidence type="ECO:0000313" key="4">
    <source>
        <dbReference type="Proteomes" id="UP000077755"/>
    </source>
</evidence>
<dbReference type="PANTHER" id="PTHR23201:SF92">
    <property type="entry name" value="GIBBERELLIN-REGULATED PROTEIN 12"/>
    <property type="match status" value="1"/>
</dbReference>
<organism evidence="3 4">
    <name type="scientific">Daucus carota subsp. sativus</name>
    <name type="common">Carrot</name>
    <dbReference type="NCBI Taxonomy" id="79200"/>
    <lineage>
        <taxon>Eukaryota</taxon>
        <taxon>Viridiplantae</taxon>
        <taxon>Streptophyta</taxon>
        <taxon>Embryophyta</taxon>
        <taxon>Tracheophyta</taxon>
        <taxon>Spermatophyta</taxon>
        <taxon>Magnoliopsida</taxon>
        <taxon>eudicotyledons</taxon>
        <taxon>Gunneridae</taxon>
        <taxon>Pentapetalae</taxon>
        <taxon>asterids</taxon>
        <taxon>campanulids</taxon>
        <taxon>Apiales</taxon>
        <taxon>Apiaceae</taxon>
        <taxon>Apioideae</taxon>
        <taxon>Scandiceae</taxon>
        <taxon>Daucinae</taxon>
        <taxon>Daucus</taxon>
        <taxon>Daucus sect. Daucus</taxon>
    </lineage>
</organism>
<protein>
    <submittedName>
        <fullName evidence="3">Uncharacterized protein</fullName>
    </submittedName>
</protein>
<sequence length="93" mass="10079">MAISSSLRPLFLIFLIASIIQVSMAGPYSCTPEECPSKCSFRCSATHHPGNCIDTCLDCCLKCLEVPPGTFGNKELTPCYNSIKTKYGVPKCP</sequence>
<gene>
    <name evidence="3" type="ORF">DCAR_0729099</name>
</gene>
<comment type="similarity">
    <text evidence="1">Belongs to the GASA family.</text>
</comment>